<evidence type="ECO:0000259" key="1">
    <source>
        <dbReference type="PROSITE" id="PS51742"/>
    </source>
</evidence>
<keyword evidence="2" id="KW-1185">Reference proteome</keyword>
<evidence type="ECO:0000313" key="3">
    <source>
        <dbReference type="RefSeq" id="XP_012944171.1"/>
    </source>
</evidence>
<dbReference type="CDD" id="cd11378">
    <property type="entry name" value="DUF296"/>
    <property type="match status" value="1"/>
</dbReference>
<dbReference type="Pfam" id="PF03479">
    <property type="entry name" value="PCC"/>
    <property type="match status" value="1"/>
</dbReference>
<name>A0ABM1AAV2_APLCA</name>
<reference evidence="3" key="1">
    <citation type="submission" date="2025-08" db="UniProtKB">
        <authorList>
            <consortium name="RefSeq"/>
        </authorList>
    </citation>
    <scope>IDENTIFICATION</scope>
</reference>
<protein>
    <submittedName>
        <fullName evidence="3">Bifunctional protein GlmU</fullName>
    </submittedName>
</protein>
<organism evidence="2 3">
    <name type="scientific">Aplysia californica</name>
    <name type="common">California sea hare</name>
    <dbReference type="NCBI Taxonomy" id="6500"/>
    <lineage>
        <taxon>Eukaryota</taxon>
        <taxon>Metazoa</taxon>
        <taxon>Spiralia</taxon>
        <taxon>Lophotrochozoa</taxon>
        <taxon>Mollusca</taxon>
        <taxon>Gastropoda</taxon>
        <taxon>Heterobranchia</taxon>
        <taxon>Euthyneura</taxon>
        <taxon>Tectipleura</taxon>
        <taxon>Aplysiida</taxon>
        <taxon>Aplysioidea</taxon>
        <taxon>Aplysiidae</taxon>
        <taxon>Aplysia</taxon>
    </lineage>
</organism>
<dbReference type="InterPro" id="IPR005175">
    <property type="entry name" value="PPC_dom"/>
</dbReference>
<dbReference type="GeneID" id="106013322"/>
<accession>A0ABM1AAV2</accession>
<proteinExistence type="predicted"/>
<dbReference type="PANTHER" id="PTHR34988:SF1">
    <property type="entry name" value="DNA-BINDING PROTEIN"/>
    <property type="match status" value="1"/>
</dbReference>
<dbReference type="RefSeq" id="XP_012944171.1">
    <property type="nucleotide sequence ID" value="XM_013088717.2"/>
</dbReference>
<sequence>MDNQVSQPLHGELQCYPVRLRPGQEVSSVLASFVRQHSLTSAHVLTCVGSVTQARLRMANAQVTQDFEGPFEIVSLVGTLSGGEAGHLHVSLSDAKGNVIGGHVISMTVFTTAEVMIGNCKGVKFSRPDDPETGYDELAFEQSADAVAGK</sequence>
<gene>
    <name evidence="3" type="primary">LOC106013322</name>
</gene>
<feature type="domain" description="PPC" evidence="1">
    <location>
        <begin position="10"/>
        <end position="141"/>
    </location>
</feature>
<evidence type="ECO:0000313" key="2">
    <source>
        <dbReference type="Proteomes" id="UP000694888"/>
    </source>
</evidence>
<dbReference type="Proteomes" id="UP000694888">
    <property type="component" value="Unplaced"/>
</dbReference>
<dbReference type="PROSITE" id="PS51742">
    <property type="entry name" value="PPC"/>
    <property type="match status" value="1"/>
</dbReference>
<dbReference type="Gene3D" id="3.30.1330.80">
    <property type="entry name" value="Hypothetical protein, similar to alpha- acetolactate decarboxylase, domain 2"/>
    <property type="match status" value="1"/>
</dbReference>
<dbReference type="SUPFAM" id="SSF117856">
    <property type="entry name" value="AF0104/ALDC/Ptd012-like"/>
    <property type="match status" value="1"/>
</dbReference>
<dbReference type="PANTHER" id="PTHR34988">
    <property type="entry name" value="PROTEIN, PUTATIVE-RELATED"/>
    <property type="match status" value="1"/>
</dbReference>